<reference evidence="1 2" key="1">
    <citation type="submission" date="2014-03" db="EMBL/GenBank/DDBJ databases">
        <title>Genomics of Bifidobacteria.</title>
        <authorList>
            <person name="Ventura M."/>
            <person name="Milani C."/>
            <person name="Lugli G.A."/>
        </authorList>
    </citation>
    <scope>NUCLEOTIDE SEQUENCE [LARGE SCALE GENOMIC DNA]</scope>
    <source>
        <strain evidence="1 2">LMG 11586</strain>
    </source>
</reference>
<evidence type="ECO:0000313" key="1">
    <source>
        <dbReference type="EMBL" id="KFI60164.1"/>
    </source>
</evidence>
<proteinExistence type="predicted"/>
<dbReference type="Proteomes" id="UP000029046">
    <property type="component" value="Unassembled WGS sequence"/>
</dbReference>
<gene>
    <name evidence="1" type="ORF">BIGA_1668</name>
</gene>
<dbReference type="OrthoDB" id="37081at2"/>
<comment type="caution">
    <text evidence="1">The sequence shown here is derived from an EMBL/GenBank/DDBJ whole genome shotgun (WGS) entry which is preliminary data.</text>
</comment>
<protein>
    <submittedName>
        <fullName evidence="1">Transcriptional regulator, LacI family</fullName>
    </submittedName>
</protein>
<dbReference type="AlphaFoldDB" id="A0A087AN14"/>
<keyword evidence="2" id="KW-1185">Reference proteome</keyword>
<dbReference type="EMBL" id="JGYX01000006">
    <property type="protein sequence ID" value="KFI60164.1"/>
    <property type="molecule type" value="Genomic_DNA"/>
</dbReference>
<accession>A0A087AN14</accession>
<sequence>MITLLTMALRMPPSVIAVAKLLHSKSKRRNSELDRSSDGFEEAQIARCAIDAALRPDTTPDVQLVPAKLIVRRSCGCR</sequence>
<name>A0A087AN14_9BIFI</name>
<evidence type="ECO:0000313" key="2">
    <source>
        <dbReference type="Proteomes" id="UP000029046"/>
    </source>
</evidence>
<organism evidence="1 2">
    <name type="scientific">Bifidobacterium pullorum subsp. gallinarum</name>
    <dbReference type="NCBI Taxonomy" id="78344"/>
    <lineage>
        <taxon>Bacteria</taxon>
        <taxon>Bacillati</taxon>
        <taxon>Actinomycetota</taxon>
        <taxon>Actinomycetes</taxon>
        <taxon>Bifidobacteriales</taxon>
        <taxon>Bifidobacteriaceae</taxon>
        <taxon>Bifidobacterium</taxon>
    </lineage>
</organism>
<dbReference type="RefSeq" id="WP_033507761.1">
    <property type="nucleotide sequence ID" value="NZ_JGYX01000006.1"/>
</dbReference>